<evidence type="ECO:0000313" key="4">
    <source>
        <dbReference type="Proteomes" id="UP001152795"/>
    </source>
</evidence>
<dbReference type="OrthoDB" id="10056446at2759"/>
<dbReference type="Proteomes" id="UP001152795">
    <property type="component" value="Unassembled WGS sequence"/>
</dbReference>
<protein>
    <submittedName>
        <fullName evidence="3">Uncharacterized protein</fullName>
    </submittedName>
</protein>
<comment type="caution">
    <text evidence="3">The sequence shown here is derived from an EMBL/GenBank/DDBJ whole genome shotgun (WGS) entry which is preliminary data.</text>
</comment>
<reference evidence="3" key="1">
    <citation type="submission" date="2020-04" db="EMBL/GenBank/DDBJ databases">
        <authorList>
            <person name="Alioto T."/>
            <person name="Alioto T."/>
            <person name="Gomez Garrido J."/>
        </authorList>
    </citation>
    <scope>NUCLEOTIDE SEQUENCE</scope>
    <source>
        <strain evidence="3">A484AB</strain>
    </source>
</reference>
<gene>
    <name evidence="3" type="ORF">PACLA_8A051365</name>
</gene>
<keyword evidence="4" id="KW-1185">Reference proteome</keyword>
<dbReference type="Gene3D" id="3.40.50.1110">
    <property type="entry name" value="SGNH hydrolase"/>
    <property type="match status" value="1"/>
</dbReference>
<feature type="compositionally biased region" description="Basic residues" evidence="2">
    <location>
        <begin position="234"/>
        <end position="247"/>
    </location>
</feature>
<evidence type="ECO:0000256" key="1">
    <source>
        <dbReference type="SAM" id="Coils"/>
    </source>
</evidence>
<dbReference type="InterPro" id="IPR036514">
    <property type="entry name" value="SGNH_hydro_sf"/>
</dbReference>
<dbReference type="SUPFAM" id="SSF52266">
    <property type="entry name" value="SGNH hydrolase"/>
    <property type="match status" value="1"/>
</dbReference>
<organism evidence="3 4">
    <name type="scientific">Paramuricea clavata</name>
    <name type="common">Red gorgonian</name>
    <name type="synonym">Violescent sea-whip</name>
    <dbReference type="NCBI Taxonomy" id="317549"/>
    <lineage>
        <taxon>Eukaryota</taxon>
        <taxon>Metazoa</taxon>
        <taxon>Cnidaria</taxon>
        <taxon>Anthozoa</taxon>
        <taxon>Octocorallia</taxon>
        <taxon>Malacalcyonacea</taxon>
        <taxon>Plexauridae</taxon>
        <taxon>Paramuricea</taxon>
    </lineage>
</organism>
<feature type="coiled-coil region" evidence="1">
    <location>
        <begin position="313"/>
        <end position="347"/>
    </location>
</feature>
<dbReference type="EMBL" id="CACRXK020010230">
    <property type="protein sequence ID" value="CAB4018949.1"/>
    <property type="molecule type" value="Genomic_DNA"/>
</dbReference>
<dbReference type="AlphaFoldDB" id="A0A7D9EUV7"/>
<proteinExistence type="predicted"/>
<feature type="region of interest" description="Disordered" evidence="2">
    <location>
        <begin position="208"/>
        <end position="248"/>
    </location>
</feature>
<keyword evidence="1" id="KW-0175">Coiled coil</keyword>
<evidence type="ECO:0000313" key="3">
    <source>
        <dbReference type="EMBL" id="CAB4018949.1"/>
    </source>
</evidence>
<dbReference type="CDD" id="cd00229">
    <property type="entry name" value="SGNH_hydrolase"/>
    <property type="match status" value="1"/>
</dbReference>
<evidence type="ECO:0000256" key="2">
    <source>
        <dbReference type="SAM" id="MobiDB-lite"/>
    </source>
</evidence>
<accession>A0A7D9EUV7</accession>
<sequence length="737" mass="83942">MNLNTENALIKTSEQDEDESELTNMDTEQEVIAENPEEKDVYEFFVNKSRFDWWIKAFMIRYWMDFGKREEYRVNWVRKTSPDDENSDDIVEIIIEIFSLHDNGSEGHLFSITISVPEQKLIIQGNHSSLWKNTEFSRLRDLVNKFKNYDTGLDTGAISSEYYTIFHEDGMNKSISLPTDLSELSWDQSLLSIHEIVKEDINVVNQPIKAGTKGSGKARHPPKRAGLTTPVSSKKVKSRSPKSKSKQKLTEKLLAESIQVCIKQISNLEEVVARVDKSDVDLDYKVNSLSDSLFSRLDDALANRLKHEMSVLRKAYDSKIMESEERVEKAEAEVKKFQGRLGSLIEEKNSLSKKVRYLEESNKLLQDHVDSIRHKVNQVPPVQIVDVTKDQDTVEVTREEMEQQNVVDEVASESDEVAPESDEESSHIVVNEVVNINHVVTPQQVDNNKGTIPTNQNDQDREVTSEQFDFVFLCDSNRKFINTNLLCPKSTVKVIPCGTTDKAINILSSPRFKVNKGLIINTGVNDLEHSTAKDVISKQLQMINLAVNAFPGKKIILSSITPRDDKLDKDVEVVNKEVHCQIANNPNVIYVDNCNLREVKYYYDHKHLNRKNGIPAFATNLKKGIRLACGIKLKERRSQVRFNNPRYVTNLPDAINSPSPRREEVPQPPEEKNIVHVNEKIQESGINTINTQLSCLTKLVNILISNSVQQSKVMYSQPTPAQAFPFYNPVAFQQQVV</sequence>
<feature type="region of interest" description="Disordered" evidence="2">
    <location>
        <begin position="1"/>
        <end position="23"/>
    </location>
</feature>
<feature type="compositionally biased region" description="Polar residues" evidence="2">
    <location>
        <begin position="1"/>
        <end position="12"/>
    </location>
</feature>
<name>A0A7D9EUV7_PARCT</name>